<comment type="caution">
    <text evidence="3">The sequence shown here is derived from an EMBL/GenBank/DDBJ whole genome shotgun (WGS) entry which is preliminary data.</text>
</comment>
<dbReference type="SMART" id="SM00028">
    <property type="entry name" value="TPR"/>
    <property type="match status" value="3"/>
</dbReference>
<dbReference type="InterPro" id="IPR036623">
    <property type="entry name" value="Hemimethylated_DNA-bd_sf"/>
</dbReference>
<proteinExistence type="predicted"/>
<dbReference type="Pfam" id="PF08755">
    <property type="entry name" value="YccV-like"/>
    <property type="match status" value="1"/>
</dbReference>
<sequence length="765" mass="84153">MGKGHHKQEELLAEMFKCGCRAVAAARGVDYGQHLLGGPSLSQWVEGDLHNNLKWVSLSRTHAGRLLSRPTTPWGVEPRSRASPGDKTLSGRPWRLPFQVSRLPPLRASRPADLQMKLSQRIKIVEGAQDFHTLVLSCNRDGMEALRKGQSKAAFEQFKYAEAVLIANQAESGTSLAAVTCNNLGCYYKKVGKLHGALSYLRRALQMEVDLGTDEVTLAGTHLNICAILSKLEKHDKAVQHALQALELIDRKTSTADPADVSADDFSVLAIAYHNVAVERDLLQQYDKAAAAFFQGFQVAKRCLGEDHPLAVTLGKNAEAVLLKSQRMTKVSSATATARKPVKDADLERFTAGMTDSPSLPAVPSAKPEAEIEEDPSMTQRTIRQDAAEWVRSEESAWGSFAKSALGPAEAAFARVPAMAQLLPRALGASGHAGPLGHSTLAARPVNLEVQCFKQAMPHPAVWAGATCLLQTARSRRWRCKLASNPKGADREGLRDDVNLENLLAALQGSWEDDVGLSISVTGTDVNFGDGSGPWEVKAKGSCLYLRGTRFIGSAEAPAWEFPNGVQRTWSRPEPLSAEQENWRELFLEYKAGRLQLRRQLWASLVVEDSSIAELQELWDSGNVPGDGADYSLEQQARLSAGRFIVPGTRFVHRRYGYRAVVVCCEPWCNAGKAWKRMMGVSSLPRGELQPFYHCLVDARDRPGAQMTFVGEENVTPATEEFEIQHPLVKTLLIRCDELSSYLPSPQLEQALKKQRQGQAFQWTF</sequence>
<evidence type="ECO:0000313" key="3">
    <source>
        <dbReference type="EMBL" id="OLP96433.1"/>
    </source>
</evidence>
<dbReference type="SUPFAM" id="SSF141255">
    <property type="entry name" value="YccV-like"/>
    <property type="match status" value="1"/>
</dbReference>
<organism evidence="3 4">
    <name type="scientific">Symbiodinium microadriaticum</name>
    <name type="common">Dinoflagellate</name>
    <name type="synonym">Zooxanthella microadriatica</name>
    <dbReference type="NCBI Taxonomy" id="2951"/>
    <lineage>
        <taxon>Eukaryota</taxon>
        <taxon>Sar</taxon>
        <taxon>Alveolata</taxon>
        <taxon>Dinophyceae</taxon>
        <taxon>Suessiales</taxon>
        <taxon>Symbiodiniaceae</taxon>
        <taxon>Symbiodinium</taxon>
    </lineage>
</organism>
<dbReference type="Proteomes" id="UP000186817">
    <property type="component" value="Unassembled WGS sequence"/>
</dbReference>
<dbReference type="GO" id="GO:0003677">
    <property type="term" value="F:DNA binding"/>
    <property type="evidence" value="ECO:0007669"/>
    <property type="project" value="InterPro"/>
</dbReference>
<dbReference type="Gene3D" id="1.25.40.10">
    <property type="entry name" value="Tetratricopeptide repeat domain"/>
    <property type="match status" value="2"/>
</dbReference>
<dbReference type="InterPro" id="IPR053189">
    <property type="entry name" value="Clp_protease_adapter_ClpF"/>
</dbReference>
<feature type="region of interest" description="Disordered" evidence="1">
    <location>
        <begin position="353"/>
        <end position="381"/>
    </location>
</feature>
<reference evidence="3 4" key="1">
    <citation type="submission" date="2016-02" db="EMBL/GenBank/DDBJ databases">
        <title>Genome analysis of coral dinoflagellate symbionts highlights evolutionary adaptations to a symbiotic lifestyle.</title>
        <authorList>
            <person name="Aranda M."/>
            <person name="Li Y."/>
            <person name="Liew Y.J."/>
            <person name="Baumgarten S."/>
            <person name="Simakov O."/>
            <person name="Wilson M."/>
            <person name="Piel J."/>
            <person name="Ashoor H."/>
            <person name="Bougouffa S."/>
            <person name="Bajic V.B."/>
            <person name="Ryu T."/>
            <person name="Ravasi T."/>
            <person name="Bayer T."/>
            <person name="Micklem G."/>
            <person name="Kim H."/>
            <person name="Bhak J."/>
            <person name="Lajeunesse T.C."/>
            <person name="Voolstra C.R."/>
        </authorList>
    </citation>
    <scope>NUCLEOTIDE SEQUENCE [LARGE SCALE GENOMIC DNA]</scope>
    <source>
        <strain evidence="3 4">CCMP2467</strain>
    </source>
</reference>
<keyword evidence="4" id="KW-1185">Reference proteome</keyword>
<protein>
    <submittedName>
        <fullName evidence="3">F-box only protein 21</fullName>
    </submittedName>
</protein>
<evidence type="ECO:0000256" key="1">
    <source>
        <dbReference type="SAM" id="MobiDB-lite"/>
    </source>
</evidence>
<accession>A0A1Q9DMP5</accession>
<gene>
    <name evidence="3" type="primary">FBXO21</name>
    <name evidence="3" type="ORF">AK812_SmicGene21334</name>
</gene>
<dbReference type="NCBIfam" id="TIGR02097">
    <property type="entry name" value="yccV"/>
    <property type="match status" value="1"/>
</dbReference>
<dbReference type="SMART" id="SM00992">
    <property type="entry name" value="YccV-like"/>
    <property type="match status" value="1"/>
</dbReference>
<dbReference type="SUPFAM" id="SSF48452">
    <property type="entry name" value="TPR-like"/>
    <property type="match status" value="1"/>
</dbReference>
<dbReference type="OrthoDB" id="441406at2759"/>
<dbReference type="PANTHER" id="PTHR48439">
    <property type="entry name" value="HEMIMETHYLATED DNA-BINDING DOMAIN-CONTAINING PROTEIN"/>
    <property type="match status" value="1"/>
</dbReference>
<dbReference type="Gene3D" id="2.30.30.390">
    <property type="entry name" value="Hemimethylated DNA-binding domain"/>
    <property type="match status" value="1"/>
</dbReference>
<evidence type="ECO:0000259" key="2">
    <source>
        <dbReference type="SMART" id="SM00992"/>
    </source>
</evidence>
<dbReference type="InterPro" id="IPR011990">
    <property type="entry name" value="TPR-like_helical_dom_sf"/>
</dbReference>
<evidence type="ECO:0000313" key="4">
    <source>
        <dbReference type="Proteomes" id="UP000186817"/>
    </source>
</evidence>
<dbReference type="Pfam" id="PF13374">
    <property type="entry name" value="TPR_10"/>
    <property type="match status" value="1"/>
</dbReference>
<dbReference type="AlphaFoldDB" id="A0A1Q9DMP5"/>
<dbReference type="PANTHER" id="PTHR48439:SF1">
    <property type="entry name" value="HEMIMETHYLATED DNA-BINDING DOMAIN-CONTAINING PROTEIN"/>
    <property type="match status" value="1"/>
</dbReference>
<feature type="domain" description="Hemimethylated DNA-binding" evidence="2">
    <location>
        <begin position="641"/>
        <end position="745"/>
    </location>
</feature>
<dbReference type="InterPro" id="IPR011722">
    <property type="entry name" value="Hemimethylated_DNA-bd_dom"/>
</dbReference>
<dbReference type="InterPro" id="IPR019734">
    <property type="entry name" value="TPR_rpt"/>
</dbReference>
<name>A0A1Q9DMP5_SYMMI</name>
<feature type="region of interest" description="Disordered" evidence="1">
    <location>
        <begin position="67"/>
        <end position="91"/>
    </location>
</feature>
<dbReference type="EMBL" id="LSRX01000467">
    <property type="protein sequence ID" value="OLP96433.1"/>
    <property type="molecule type" value="Genomic_DNA"/>
</dbReference>